<comment type="caution">
    <text evidence="2">The sequence shown here is derived from an EMBL/GenBank/DDBJ whole genome shotgun (WGS) entry which is preliminary data.</text>
</comment>
<dbReference type="OrthoDB" id="446027at2759"/>
<dbReference type="GO" id="GO:0120053">
    <property type="term" value="F:ribitol beta-1,4-xylosyltransferase activity"/>
    <property type="evidence" value="ECO:0007669"/>
    <property type="project" value="InterPro"/>
</dbReference>
<protein>
    <recommendedName>
        <fullName evidence="1">RXYLT1 C-terminal domain-containing protein</fullName>
    </recommendedName>
</protein>
<dbReference type="InterPro" id="IPR057538">
    <property type="entry name" value="RXYLT1_C"/>
</dbReference>
<evidence type="ECO:0000313" key="2">
    <source>
        <dbReference type="EMBL" id="PXF50109.1"/>
    </source>
</evidence>
<dbReference type="PANTHER" id="PTHR15576:SF1">
    <property type="entry name" value="RIBITOL-5-PHOSPHATE XYLOSYLTRANSFERASE 1"/>
    <property type="match status" value="1"/>
</dbReference>
<sequence>MNYAKVSKSSRRTHNQAFFLLGLLVIGVLVGIFGTKYKEAVKETKRTETISFLELDESSQRENKIESAEFPQPYESVESTSKVVTPNVQEESIRNERRTVYVVPGNENRCFFRYNYVCKFWFFIRCYVFSAFPRVKMLSFGPAGVGDLKRLAKNGDIAVVLWRSKKHKEVPNNLDEILEWQSTFGLVDNVPRIRVGVFHIANEVNRTFWPWYTKADFIVRNYWVPDMPKHVTYVPLGPQLPNSCQPWSTEHDRWMNPPRQPCCKCKSLSLPPLSKRKYLWHFSGSLRKQRKRLVRMLESSPSLSTKGYLQIAKKFGGDGEFGTKANNPKTAYLQSILSSKFVFAPCGNAMETHRIYEAVALGAIPVIENCDDPVSHFFPFRELVVDPPLENMLQFVEQYADDNEEIDKLQQRLLSWWAQYMNEFAVNVSRVMSTHVPVSLRTAI</sequence>
<dbReference type="GO" id="GO:0005794">
    <property type="term" value="C:Golgi apparatus"/>
    <property type="evidence" value="ECO:0007669"/>
    <property type="project" value="TreeGrafter"/>
</dbReference>
<proteinExistence type="predicted"/>
<evidence type="ECO:0000313" key="3">
    <source>
        <dbReference type="Proteomes" id="UP000247409"/>
    </source>
</evidence>
<dbReference type="InterPro" id="IPR055286">
    <property type="entry name" value="RXYLT1-like"/>
</dbReference>
<name>A0A2V3J6T4_9FLOR</name>
<organism evidence="2 3">
    <name type="scientific">Gracilariopsis chorda</name>
    <dbReference type="NCBI Taxonomy" id="448386"/>
    <lineage>
        <taxon>Eukaryota</taxon>
        <taxon>Rhodophyta</taxon>
        <taxon>Florideophyceae</taxon>
        <taxon>Rhodymeniophycidae</taxon>
        <taxon>Gracilariales</taxon>
        <taxon>Gracilariaceae</taxon>
        <taxon>Gracilariopsis</taxon>
    </lineage>
</organism>
<reference evidence="2 3" key="1">
    <citation type="journal article" date="2018" name="Mol. Biol. Evol.">
        <title>Analysis of the draft genome of the red seaweed Gracilariopsis chorda provides insights into genome size evolution in Rhodophyta.</title>
        <authorList>
            <person name="Lee J."/>
            <person name="Yang E.C."/>
            <person name="Graf L."/>
            <person name="Yang J.H."/>
            <person name="Qiu H."/>
            <person name="Zel Zion U."/>
            <person name="Chan C.X."/>
            <person name="Stephens T.G."/>
            <person name="Weber A.P.M."/>
            <person name="Boo G.H."/>
            <person name="Boo S.M."/>
            <person name="Kim K.M."/>
            <person name="Shin Y."/>
            <person name="Jung M."/>
            <person name="Lee S.J."/>
            <person name="Yim H.S."/>
            <person name="Lee J.H."/>
            <person name="Bhattacharya D."/>
            <person name="Yoon H.S."/>
        </authorList>
    </citation>
    <scope>NUCLEOTIDE SEQUENCE [LARGE SCALE GENOMIC DNA]</scope>
    <source>
        <strain evidence="2 3">SKKU-2015</strain>
        <tissue evidence="2">Whole body</tissue>
    </source>
</reference>
<dbReference type="Pfam" id="PF24785">
    <property type="entry name" value="RXYLT1_C"/>
    <property type="match status" value="1"/>
</dbReference>
<dbReference type="PANTHER" id="PTHR15576">
    <property type="entry name" value="RIBITOL-5-PHOSPHATE XYLOSYLTRANSFERASE 1"/>
    <property type="match status" value="1"/>
</dbReference>
<gene>
    <name evidence="2" type="ORF">BWQ96_00269</name>
</gene>
<dbReference type="AlphaFoldDB" id="A0A2V3J6T4"/>
<evidence type="ECO:0000259" key="1">
    <source>
        <dbReference type="Pfam" id="PF24785"/>
    </source>
</evidence>
<keyword evidence="3" id="KW-1185">Reference proteome</keyword>
<dbReference type="GO" id="GO:0035269">
    <property type="term" value="P:protein O-linked glycosylation via mannose"/>
    <property type="evidence" value="ECO:0007669"/>
    <property type="project" value="InterPro"/>
</dbReference>
<dbReference type="EMBL" id="NBIV01000001">
    <property type="protein sequence ID" value="PXF50109.1"/>
    <property type="molecule type" value="Genomic_DNA"/>
</dbReference>
<accession>A0A2V3J6T4</accession>
<dbReference type="Proteomes" id="UP000247409">
    <property type="component" value="Unassembled WGS sequence"/>
</dbReference>
<feature type="domain" description="RXYLT1 C-terminal" evidence="1">
    <location>
        <begin position="273"/>
        <end position="372"/>
    </location>
</feature>